<feature type="active site" description="Cysteine persulfide intermediate" evidence="11">
    <location>
        <position position="326"/>
    </location>
</feature>
<evidence type="ECO:0000256" key="12">
    <source>
        <dbReference type="RuleBase" id="RU004504"/>
    </source>
</evidence>
<dbReference type="GO" id="GO:0030170">
    <property type="term" value="F:pyridoxal phosphate binding"/>
    <property type="evidence" value="ECO:0007669"/>
    <property type="project" value="UniProtKB-UniRule"/>
</dbReference>
<keyword evidence="6 11" id="KW-0479">Metal-binding</keyword>
<dbReference type="Pfam" id="PF00266">
    <property type="entry name" value="Aminotran_5"/>
    <property type="match status" value="1"/>
</dbReference>
<keyword evidence="7 11" id="KW-0663">Pyridoxal phosphate</keyword>
<evidence type="ECO:0000256" key="1">
    <source>
        <dbReference type="ARBA" id="ARBA00001933"/>
    </source>
</evidence>
<dbReference type="HOGENOM" id="CLU_003433_0_0_9"/>
<dbReference type="AlphaFoldDB" id="Q2RHY5"/>
<dbReference type="UniPathway" id="UPA00266"/>
<dbReference type="GO" id="GO:0008483">
    <property type="term" value="F:transaminase activity"/>
    <property type="evidence" value="ECO:0007669"/>
    <property type="project" value="UniProtKB-KW"/>
</dbReference>
<dbReference type="InterPro" id="IPR015421">
    <property type="entry name" value="PyrdxlP-dep_Trfase_major"/>
</dbReference>
<feature type="binding site" evidence="11">
    <location>
        <begin position="200"/>
        <end position="202"/>
    </location>
    <ligand>
        <name>pyridoxal 5'-phosphate</name>
        <dbReference type="ChEBI" id="CHEBI:597326"/>
    </ligand>
</feature>
<evidence type="ECO:0000313" key="14">
    <source>
        <dbReference type="EMBL" id="ABC19954.1"/>
    </source>
</evidence>
<dbReference type="InterPro" id="IPR000192">
    <property type="entry name" value="Aminotrans_V_dom"/>
</dbReference>
<evidence type="ECO:0000256" key="7">
    <source>
        <dbReference type="ARBA" id="ARBA00022898"/>
    </source>
</evidence>
<dbReference type="GO" id="GO:0051537">
    <property type="term" value="F:2 iron, 2 sulfur cluster binding"/>
    <property type="evidence" value="ECO:0007669"/>
    <property type="project" value="UniProtKB-UniRule"/>
</dbReference>
<dbReference type="EnsemblBacteria" id="ABC19954">
    <property type="protein sequence ID" value="ABC19954"/>
    <property type="gene ID" value="Moth_1652"/>
</dbReference>
<dbReference type="PANTHER" id="PTHR11601">
    <property type="entry name" value="CYSTEINE DESULFURYLASE FAMILY MEMBER"/>
    <property type="match status" value="1"/>
</dbReference>
<evidence type="ECO:0000256" key="11">
    <source>
        <dbReference type="HAMAP-Rule" id="MF_00331"/>
    </source>
</evidence>
<dbReference type="PATRIC" id="fig|264732.11.peg.1791"/>
<dbReference type="EMBL" id="CP000232">
    <property type="protein sequence ID" value="ABC19954.1"/>
    <property type="molecule type" value="Genomic_DNA"/>
</dbReference>
<feature type="binding site" evidence="11">
    <location>
        <position position="180"/>
    </location>
    <ligand>
        <name>pyridoxal 5'-phosphate</name>
        <dbReference type="ChEBI" id="CHEBI:597326"/>
    </ligand>
</feature>
<comment type="subcellular location">
    <subcellularLocation>
        <location evidence="11">Cytoplasm</location>
    </subcellularLocation>
</comment>
<evidence type="ECO:0000256" key="10">
    <source>
        <dbReference type="ARBA" id="ARBA00050776"/>
    </source>
</evidence>
<dbReference type="PROSITE" id="PS00595">
    <property type="entry name" value="AA_TRANSFER_CLASS_5"/>
    <property type="match status" value="1"/>
</dbReference>
<keyword evidence="4 11" id="KW-0808">Transferase</keyword>
<dbReference type="InterPro" id="IPR010240">
    <property type="entry name" value="Cys_deSase_IscS"/>
</dbReference>
<keyword evidence="14" id="KW-0032">Aminotransferase</keyword>
<evidence type="ECO:0000256" key="4">
    <source>
        <dbReference type="ARBA" id="ARBA00022679"/>
    </source>
</evidence>
<feature type="binding site" description="via persulfide group" evidence="11">
    <location>
        <position position="326"/>
    </location>
    <ligand>
        <name>[2Fe-2S] cluster</name>
        <dbReference type="ChEBI" id="CHEBI:190135"/>
        <note>ligand shared with IscU</note>
    </ligand>
</feature>
<organism evidence="14">
    <name type="scientific">Moorella thermoacetica (strain ATCC 39073 / JCM 9320)</name>
    <dbReference type="NCBI Taxonomy" id="264732"/>
    <lineage>
        <taxon>Bacteria</taxon>
        <taxon>Bacillati</taxon>
        <taxon>Bacillota</taxon>
        <taxon>Clostridia</taxon>
        <taxon>Neomoorellales</taxon>
        <taxon>Neomoorellaceae</taxon>
        <taxon>Neomoorella</taxon>
    </lineage>
</organism>
<dbReference type="GO" id="GO:1990221">
    <property type="term" value="C:L-cysteine desulfurase complex"/>
    <property type="evidence" value="ECO:0007669"/>
    <property type="project" value="UniProtKB-ARBA"/>
</dbReference>
<keyword evidence="9 11" id="KW-0411">Iron-sulfur</keyword>
<feature type="binding site" evidence="11">
    <location>
        <position position="152"/>
    </location>
    <ligand>
        <name>pyridoxal 5'-phosphate</name>
        <dbReference type="ChEBI" id="CHEBI:597326"/>
    </ligand>
</feature>
<evidence type="ECO:0000256" key="3">
    <source>
        <dbReference type="ARBA" id="ARBA00022490"/>
    </source>
</evidence>
<dbReference type="GO" id="GO:0044571">
    <property type="term" value="P:[2Fe-2S] cluster assembly"/>
    <property type="evidence" value="ECO:0007669"/>
    <property type="project" value="UniProtKB-UniRule"/>
</dbReference>
<dbReference type="InterPro" id="IPR017772">
    <property type="entry name" value="Cys_deSase_NifS_bac/arc"/>
</dbReference>
<evidence type="ECO:0000256" key="8">
    <source>
        <dbReference type="ARBA" id="ARBA00023004"/>
    </source>
</evidence>
<dbReference type="InterPro" id="IPR020578">
    <property type="entry name" value="Aminotrans_V_PyrdxlP_BS"/>
</dbReference>
<comment type="similarity">
    <text evidence="2 11">Belongs to the class-V pyridoxal-phosphate-dependent aminotransferase family. NifS/IscS subfamily.</text>
</comment>
<dbReference type="OrthoDB" id="9808002at2"/>
<dbReference type="FunFam" id="3.40.640.10:FF:000003">
    <property type="entry name" value="Cysteine desulfurase IscS"/>
    <property type="match status" value="1"/>
</dbReference>
<dbReference type="GO" id="GO:0006520">
    <property type="term" value="P:amino acid metabolic process"/>
    <property type="evidence" value="ECO:0007669"/>
    <property type="project" value="InterPro"/>
</dbReference>
<comment type="subunit">
    <text evidence="11">Homodimer. Forms a heterotetramer with IscU, interacts with other sulfur acceptors.</text>
</comment>
<dbReference type="GO" id="GO:0046872">
    <property type="term" value="F:metal ion binding"/>
    <property type="evidence" value="ECO:0007669"/>
    <property type="project" value="UniProtKB-KW"/>
</dbReference>
<accession>Q2RHY5</accession>
<dbReference type="Gene3D" id="3.90.1150.10">
    <property type="entry name" value="Aspartate Aminotransferase, domain 1"/>
    <property type="match status" value="1"/>
</dbReference>
<dbReference type="InterPro" id="IPR015424">
    <property type="entry name" value="PyrdxlP-dep_Trfase"/>
</dbReference>
<reference evidence="14" key="1">
    <citation type="submission" date="2005-12" db="EMBL/GenBank/DDBJ databases">
        <title>Complete sequence of Moorella thermoacetica ATCC 39073.</title>
        <authorList>
            <consortium name="US DOE Joint Genome Institute"/>
            <person name="Copeland A."/>
            <person name="Lucas S."/>
            <person name="Lapidus A."/>
            <person name="Barry K."/>
            <person name="Detter J.C."/>
            <person name="Glavina T."/>
            <person name="Hammon N."/>
            <person name="Israni S."/>
            <person name="Pitluck S."/>
            <person name="Chertkov O."/>
            <person name="Saunders E.H."/>
            <person name="Brettin T."/>
            <person name="Bruce D."/>
            <person name="Han C."/>
            <person name="Tapia R."/>
            <person name="Gilna P."/>
            <person name="Schmutz J."/>
            <person name="Larimer F."/>
            <person name="Land M."/>
            <person name="Kyrpides N."/>
            <person name="Anderson I."/>
            <person name="Richardson P."/>
            <person name="Ragsdale S."/>
        </authorList>
    </citation>
    <scope>NUCLEOTIDE SEQUENCE</scope>
    <source>
        <strain evidence="14">ATCC 39073</strain>
    </source>
</reference>
<dbReference type="InterPro" id="IPR015422">
    <property type="entry name" value="PyrdxlP-dep_Trfase_small"/>
</dbReference>
<feature type="domain" description="Aminotransferase class V" evidence="13">
    <location>
        <begin position="4"/>
        <end position="367"/>
    </location>
</feature>
<keyword evidence="8 11" id="KW-0408">Iron</keyword>
<dbReference type="NCBIfam" id="NF002806">
    <property type="entry name" value="PRK02948.1"/>
    <property type="match status" value="1"/>
</dbReference>
<feature type="binding site" evidence="11">
    <location>
        <position position="238"/>
    </location>
    <ligand>
        <name>pyridoxal 5'-phosphate</name>
        <dbReference type="ChEBI" id="CHEBI:597326"/>
    </ligand>
</feature>
<gene>
    <name evidence="11" type="primary">iscS</name>
    <name evidence="14" type="ordered locus">Moth_1652</name>
</gene>
<comment type="function">
    <text evidence="11">Master enzyme that delivers sulfur to a number of partners involved in Fe-S cluster assembly, tRNA modification or cofactor biosynthesis. Catalyzes the removal of elemental sulfur atoms from cysteine to produce alanine. Functions as a sulfur delivery protein for Fe-S cluster synthesis onto IscU, an Fe-S scaffold assembly protein, as well as other S acceptor proteins.</text>
</comment>
<dbReference type="EC" id="2.8.1.7" evidence="11"/>
<feature type="binding site" evidence="11">
    <location>
        <begin position="72"/>
        <end position="73"/>
    </location>
    <ligand>
        <name>pyridoxal 5'-phosphate</name>
        <dbReference type="ChEBI" id="CHEBI:597326"/>
    </ligand>
</feature>
<evidence type="ECO:0000256" key="2">
    <source>
        <dbReference type="ARBA" id="ARBA00006490"/>
    </source>
</evidence>
<comment type="cofactor">
    <cofactor evidence="1 11 12">
        <name>pyridoxal 5'-phosphate</name>
        <dbReference type="ChEBI" id="CHEBI:597326"/>
    </cofactor>
</comment>
<dbReference type="SUPFAM" id="SSF53383">
    <property type="entry name" value="PLP-dependent transferases"/>
    <property type="match status" value="1"/>
</dbReference>
<dbReference type="NCBIfam" id="TIGR03402">
    <property type="entry name" value="FeS_nifS"/>
    <property type="match status" value="1"/>
</dbReference>
<name>Q2RHY5_MOOTA</name>
<dbReference type="HAMAP" id="MF_00331">
    <property type="entry name" value="Cys_desulf_IscS"/>
    <property type="match status" value="1"/>
</dbReference>
<dbReference type="Gene3D" id="3.40.640.10">
    <property type="entry name" value="Type I PLP-dependent aspartate aminotransferase-like (Major domain)"/>
    <property type="match status" value="1"/>
</dbReference>
<evidence type="ECO:0000259" key="13">
    <source>
        <dbReference type="Pfam" id="PF00266"/>
    </source>
</evidence>
<comment type="catalytic activity">
    <reaction evidence="10 11">
        <text>(sulfur carrier)-H + L-cysteine = (sulfur carrier)-SH + L-alanine</text>
        <dbReference type="Rhea" id="RHEA:43892"/>
        <dbReference type="Rhea" id="RHEA-COMP:14737"/>
        <dbReference type="Rhea" id="RHEA-COMP:14739"/>
        <dbReference type="ChEBI" id="CHEBI:29917"/>
        <dbReference type="ChEBI" id="CHEBI:35235"/>
        <dbReference type="ChEBI" id="CHEBI:57972"/>
        <dbReference type="ChEBI" id="CHEBI:64428"/>
        <dbReference type="EC" id="2.8.1.7"/>
    </reaction>
</comment>
<dbReference type="PIRSF" id="PIRSF005572">
    <property type="entry name" value="NifS"/>
    <property type="match status" value="1"/>
</dbReference>
<dbReference type="PANTHER" id="PTHR11601:SF34">
    <property type="entry name" value="CYSTEINE DESULFURASE"/>
    <property type="match status" value="1"/>
</dbReference>
<comment type="pathway">
    <text evidence="11">Cofactor biosynthesis; iron-sulfur cluster biosynthesis.</text>
</comment>
<dbReference type="InterPro" id="IPR016454">
    <property type="entry name" value="Cysteine_dSase"/>
</dbReference>
<dbReference type="KEGG" id="mta:Moth_1652"/>
<evidence type="ECO:0000256" key="6">
    <source>
        <dbReference type="ARBA" id="ARBA00022723"/>
    </source>
</evidence>
<evidence type="ECO:0000256" key="9">
    <source>
        <dbReference type="ARBA" id="ARBA00023014"/>
    </source>
</evidence>
<dbReference type="GO" id="GO:0031071">
    <property type="term" value="F:cysteine desulfurase activity"/>
    <property type="evidence" value="ECO:0007669"/>
    <property type="project" value="UniProtKB-UniRule"/>
</dbReference>
<dbReference type="STRING" id="264732.Moth_1652"/>
<sequence length="392" mass="42932">MRRVYLDHSATTPVRPEVLEAMLPFLKDEAFGNPSTVYSYGREAKKALEEAREKVANLIGARPEEIFFTSGGTEADNLALIGTAAANEKKGRHIITSSIEHHAVLHTAQYLLRHGFKVTFLPVTPEGLVRVEDVEKAITDETILISVMHVNNEVGTIQPIKEIGKLARERGIIFHTDAVQSVGKLPVNVDELGVDLLSASGHKIYGPKGIGCLYIRKGTKINPILYGGAQERKRRPGTENMPGIVGFGRAAELAGQELESEMERLQALRDKLIDGILTRIEDVQLNGDPRQRVATNANFSFRYCEGESILLSLDMKGICASSGSACTSGSLDPSHVLLAMGIPHEVAHGSVRMTLGRENTEEDIDYVLEVMPEIIARLRSMSPLYEEAAGKR</sequence>
<proteinExistence type="inferred from homology"/>
<dbReference type="eggNOG" id="COG1104">
    <property type="taxonomic scope" value="Bacteria"/>
</dbReference>
<keyword evidence="5 11" id="KW-0001">2Fe-2S</keyword>
<evidence type="ECO:0000256" key="5">
    <source>
        <dbReference type="ARBA" id="ARBA00022714"/>
    </source>
</evidence>
<keyword evidence="3 11" id="KW-0963">Cytoplasm</keyword>
<feature type="modified residue" description="N6-(pyridoxal phosphate)lysine" evidence="11">
    <location>
        <position position="203"/>
    </location>
</feature>
<protein>
    <recommendedName>
        <fullName evidence="11">Cysteine desulfurase IscS</fullName>
        <ecNumber evidence="11">2.8.1.7</ecNumber>
    </recommendedName>
</protein>